<reference evidence="3" key="1">
    <citation type="journal article" date="2019" name="Int. J. Syst. Evol. Microbiol.">
        <title>The Global Catalogue of Microorganisms (GCM) 10K type strain sequencing project: providing services to taxonomists for standard genome sequencing and annotation.</title>
        <authorList>
            <consortium name="The Broad Institute Genomics Platform"/>
            <consortium name="The Broad Institute Genome Sequencing Center for Infectious Disease"/>
            <person name="Wu L."/>
            <person name="Ma J."/>
        </authorList>
    </citation>
    <scope>NUCLEOTIDE SEQUENCE [LARGE SCALE GENOMIC DNA]</scope>
    <source>
        <strain evidence="3">CCUG 73951</strain>
    </source>
</reference>
<comment type="caution">
    <text evidence="2">The sequence shown here is derived from an EMBL/GenBank/DDBJ whole genome shotgun (WGS) entry which is preliminary data.</text>
</comment>
<feature type="transmembrane region" description="Helical" evidence="1">
    <location>
        <begin position="99"/>
        <end position="121"/>
    </location>
</feature>
<gene>
    <name evidence="2" type="ORF">ACFQMN_05600</name>
</gene>
<dbReference type="RefSeq" id="WP_289214027.1">
    <property type="nucleotide sequence ID" value="NZ_JAPVRC010000001.1"/>
</dbReference>
<keyword evidence="1" id="KW-1133">Transmembrane helix</keyword>
<dbReference type="EMBL" id="JBHTBY010000006">
    <property type="protein sequence ID" value="MFC7320346.1"/>
    <property type="molecule type" value="Genomic_DNA"/>
</dbReference>
<evidence type="ECO:0000313" key="2">
    <source>
        <dbReference type="EMBL" id="MFC7320346.1"/>
    </source>
</evidence>
<evidence type="ECO:0000256" key="1">
    <source>
        <dbReference type="SAM" id="Phobius"/>
    </source>
</evidence>
<feature type="transmembrane region" description="Helical" evidence="1">
    <location>
        <begin position="38"/>
        <end position="60"/>
    </location>
</feature>
<sequence>MSEVFVYILAFIVTVPFLFLFLLYFITRKLYRNKRKAVHQTAQLMVPILITAVHTLLIVLFDLNALAWIIVSLLFLLSVAIIIQYKISEEILLFKAFKSFLRLSFLVFTTVYIGLTAFGIVDRLFL</sequence>
<dbReference type="Pfam" id="PF11877">
    <property type="entry name" value="DUF3397"/>
    <property type="match status" value="1"/>
</dbReference>
<keyword evidence="1" id="KW-0472">Membrane</keyword>
<feature type="transmembrane region" description="Helical" evidence="1">
    <location>
        <begin position="66"/>
        <end position="87"/>
    </location>
</feature>
<keyword evidence="1" id="KW-0812">Transmembrane</keyword>
<proteinExistence type="predicted"/>
<organism evidence="2 3">
    <name type="scientific">Halobacillus campisalis</name>
    <dbReference type="NCBI Taxonomy" id="435909"/>
    <lineage>
        <taxon>Bacteria</taxon>
        <taxon>Bacillati</taxon>
        <taxon>Bacillota</taxon>
        <taxon>Bacilli</taxon>
        <taxon>Bacillales</taxon>
        <taxon>Bacillaceae</taxon>
        <taxon>Halobacillus</taxon>
    </lineage>
</organism>
<keyword evidence="3" id="KW-1185">Reference proteome</keyword>
<protein>
    <submittedName>
        <fullName evidence="2">DUF3397 domain-containing protein</fullName>
    </submittedName>
</protein>
<name>A0ABW2K2F7_9BACI</name>
<accession>A0ABW2K2F7</accession>
<dbReference type="Proteomes" id="UP001596494">
    <property type="component" value="Unassembled WGS sequence"/>
</dbReference>
<evidence type="ECO:0000313" key="3">
    <source>
        <dbReference type="Proteomes" id="UP001596494"/>
    </source>
</evidence>
<dbReference type="InterPro" id="IPR024515">
    <property type="entry name" value="DUF3397"/>
</dbReference>
<feature type="transmembrane region" description="Helical" evidence="1">
    <location>
        <begin position="6"/>
        <end position="26"/>
    </location>
</feature>